<dbReference type="InterPro" id="IPR004632">
    <property type="entry name" value="4NH2But_aminotransferase_bac"/>
</dbReference>
<keyword evidence="19" id="KW-1185">Reference proteome</keyword>
<dbReference type="GO" id="GO:0047298">
    <property type="term" value="F:(S)-3-amino-2-methylpropionate transaminase activity"/>
    <property type="evidence" value="ECO:0007669"/>
    <property type="project" value="UniProtKB-EC"/>
</dbReference>
<comment type="catalytic activity">
    <reaction evidence="1">
        <text>(S)-3-amino-2-methylpropanoate + 2-oxoglutarate = 2-methyl-3-oxopropanoate + L-glutamate</text>
        <dbReference type="Rhea" id="RHEA:13993"/>
        <dbReference type="ChEBI" id="CHEBI:16810"/>
        <dbReference type="ChEBI" id="CHEBI:29985"/>
        <dbReference type="ChEBI" id="CHEBI:57700"/>
        <dbReference type="ChEBI" id="CHEBI:58655"/>
        <dbReference type="EC" id="2.6.1.22"/>
    </reaction>
</comment>
<dbReference type="Gene3D" id="3.40.640.10">
    <property type="entry name" value="Type I PLP-dependent aspartate aminotransferase-like (Major domain)"/>
    <property type="match status" value="1"/>
</dbReference>
<dbReference type="FunFam" id="3.40.640.10:FF:000013">
    <property type="entry name" value="4-aminobutyrate aminotransferase"/>
    <property type="match status" value="1"/>
</dbReference>
<dbReference type="Gene3D" id="3.90.1150.10">
    <property type="entry name" value="Aspartate Aminotransferase, domain 1"/>
    <property type="match status" value="1"/>
</dbReference>
<evidence type="ECO:0000256" key="2">
    <source>
        <dbReference type="ARBA" id="ARBA00001933"/>
    </source>
</evidence>
<evidence type="ECO:0000256" key="9">
    <source>
        <dbReference type="ARBA" id="ARBA00022898"/>
    </source>
</evidence>
<dbReference type="GO" id="GO:0009448">
    <property type="term" value="P:gamma-aminobutyric acid metabolic process"/>
    <property type="evidence" value="ECO:0007669"/>
    <property type="project" value="InterPro"/>
</dbReference>
<protein>
    <recommendedName>
        <fullName evidence="12">(S)-3-amino-2-methylpropionate transaminase</fullName>
        <ecNumber evidence="6">2.6.1.19</ecNumber>
        <ecNumber evidence="5">2.6.1.22</ecNumber>
    </recommendedName>
    <alternativeName>
        <fullName evidence="13">GABA aminotransferase</fullName>
    </alternativeName>
    <alternativeName>
        <fullName evidence="11">Gamma-amino-N-butyrate transaminase</fullName>
    </alternativeName>
    <alternativeName>
        <fullName evidence="15">Glutamate:succinic semialdehyde transaminase</fullName>
    </alternativeName>
    <alternativeName>
        <fullName evidence="10">L-AIBAT</fullName>
    </alternativeName>
</protein>
<dbReference type="NCBIfam" id="TIGR00700">
    <property type="entry name" value="GABAtrnsam"/>
    <property type="match status" value="1"/>
</dbReference>
<proteinExistence type="inferred from homology"/>
<comment type="pathway">
    <text evidence="3">Amino-acid degradation; 4-aminobutanoate degradation.</text>
</comment>
<evidence type="ECO:0000256" key="16">
    <source>
        <dbReference type="RuleBase" id="RU003560"/>
    </source>
</evidence>
<dbReference type="GO" id="GO:0030170">
    <property type="term" value="F:pyridoxal phosphate binding"/>
    <property type="evidence" value="ECO:0007669"/>
    <property type="project" value="InterPro"/>
</dbReference>
<dbReference type="PANTHER" id="PTHR11986:SF79">
    <property type="entry name" value="ACETYLORNITHINE AMINOTRANSFERASE, MITOCHONDRIAL"/>
    <property type="match status" value="1"/>
</dbReference>
<evidence type="ECO:0000256" key="7">
    <source>
        <dbReference type="ARBA" id="ARBA00022576"/>
    </source>
</evidence>
<evidence type="ECO:0000256" key="8">
    <source>
        <dbReference type="ARBA" id="ARBA00022679"/>
    </source>
</evidence>
<dbReference type="PANTHER" id="PTHR11986">
    <property type="entry name" value="AMINOTRANSFERASE CLASS III"/>
    <property type="match status" value="1"/>
</dbReference>
<evidence type="ECO:0000256" key="17">
    <source>
        <dbReference type="SAM" id="MobiDB-lite"/>
    </source>
</evidence>
<evidence type="ECO:0000256" key="10">
    <source>
        <dbReference type="ARBA" id="ARBA00029760"/>
    </source>
</evidence>
<evidence type="ECO:0000256" key="5">
    <source>
        <dbReference type="ARBA" id="ARBA00012876"/>
    </source>
</evidence>
<evidence type="ECO:0000313" key="18">
    <source>
        <dbReference type="EMBL" id="PWD49633.1"/>
    </source>
</evidence>
<evidence type="ECO:0000313" key="19">
    <source>
        <dbReference type="Proteomes" id="UP000245166"/>
    </source>
</evidence>
<reference evidence="18 19" key="1">
    <citation type="submission" date="2018-03" db="EMBL/GenBank/DDBJ databases">
        <title>Genome assembly of novel Miniimonas species PCH200.</title>
        <authorList>
            <person name="Thakur V."/>
            <person name="Kumar V."/>
            <person name="Singh D."/>
        </authorList>
    </citation>
    <scope>NUCLEOTIDE SEQUENCE [LARGE SCALE GENOMIC DNA]</scope>
    <source>
        <strain evidence="18 19">PCH200</strain>
    </source>
</reference>
<dbReference type="Pfam" id="PF00202">
    <property type="entry name" value="Aminotran_3"/>
    <property type="match status" value="1"/>
</dbReference>
<dbReference type="GO" id="GO:0042802">
    <property type="term" value="F:identical protein binding"/>
    <property type="evidence" value="ECO:0007669"/>
    <property type="project" value="TreeGrafter"/>
</dbReference>
<dbReference type="EC" id="2.6.1.22" evidence="5"/>
<evidence type="ECO:0000256" key="6">
    <source>
        <dbReference type="ARBA" id="ARBA00012912"/>
    </source>
</evidence>
<accession>A0A2U1ZRR0</accession>
<evidence type="ECO:0000256" key="14">
    <source>
        <dbReference type="ARBA" id="ARBA00048021"/>
    </source>
</evidence>
<evidence type="ECO:0000256" key="4">
    <source>
        <dbReference type="ARBA" id="ARBA00008954"/>
    </source>
</evidence>
<keyword evidence="7" id="KW-0032">Aminotransferase</keyword>
<dbReference type="CDD" id="cd00610">
    <property type="entry name" value="OAT_like"/>
    <property type="match status" value="1"/>
</dbReference>
<evidence type="ECO:0000256" key="13">
    <source>
        <dbReference type="ARBA" id="ARBA00031787"/>
    </source>
</evidence>
<dbReference type="Proteomes" id="UP000245166">
    <property type="component" value="Unassembled WGS sequence"/>
</dbReference>
<dbReference type="EC" id="2.6.1.19" evidence="6"/>
<dbReference type="EMBL" id="PYHR01000002">
    <property type="protein sequence ID" value="PWD49633.1"/>
    <property type="molecule type" value="Genomic_DNA"/>
</dbReference>
<dbReference type="InterPro" id="IPR049704">
    <property type="entry name" value="Aminotrans_3_PPA_site"/>
</dbReference>
<dbReference type="SUPFAM" id="SSF53383">
    <property type="entry name" value="PLP-dependent transferases"/>
    <property type="match status" value="1"/>
</dbReference>
<evidence type="ECO:0000256" key="11">
    <source>
        <dbReference type="ARBA" id="ARBA00030204"/>
    </source>
</evidence>
<dbReference type="NCBIfam" id="NF004714">
    <property type="entry name" value="PRK06058.1"/>
    <property type="match status" value="1"/>
</dbReference>
<feature type="region of interest" description="Disordered" evidence="17">
    <location>
        <begin position="22"/>
        <end position="66"/>
    </location>
</feature>
<dbReference type="InterPro" id="IPR005814">
    <property type="entry name" value="Aminotrans_3"/>
</dbReference>
<gene>
    <name evidence="18" type="primary">gabT</name>
    <name evidence="18" type="ORF">C8046_01800</name>
</gene>
<comment type="catalytic activity">
    <reaction evidence="14">
        <text>4-aminobutanoate + 2-oxoglutarate = succinate semialdehyde + L-glutamate</text>
        <dbReference type="Rhea" id="RHEA:23352"/>
        <dbReference type="ChEBI" id="CHEBI:16810"/>
        <dbReference type="ChEBI" id="CHEBI:29985"/>
        <dbReference type="ChEBI" id="CHEBI:57706"/>
        <dbReference type="ChEBI" id="CHEBI:59888"/>
        <dbReference type="EC" id="2.6.1.19"/>
    </reaction>
</comment>
<keyword evidence="9 16" id="KW-0663">Pyridoxal phosphate</keyword>
<sequence>MTRRASGRCAIRDPSVGCTPSCCHSGRSTPDPRRSGTARVRWPTPTLAHTEPEGERAVTTTPTSTTDLPQVRQLVTSIPGPRSYELMRRKLAAVPTAVGTTMPVFAARAGGGVVVDVDGNSLIDLGSGIAVTGVGNSAPRVVAAVTEQVADFTHTCFMITPYEQYVAVAEKLNALTPGDHDKRTALFNSGAEAVENAVKIARVATGRTAVVAFDHAYHGRTSLTMALTAKVKPYKDGFGPFSPEVYRTSASYPYRDRLTGQEALDRAIAQITTQVGVANLAAVIIEPIQGEGGFIVPADGFLEGLVAWCRENGVVFIADEVQTGFARTGAMFASEHFGIVPDLVVTAKGIAGGLPLSAVTGRAELMDAPGAGGLGGTYGGNPIACAAALAAIETYEADDLAGAARAIEELAVGRLRAAQEGDHRIGDVRGLGAMIAVELVDDEGNPDAALTQRVVRAAHAQGVIVLTCGTYGNVVRLLPPLTIPLELLAEGLDVLLDALAGA</sequence>
<dbReference type="PROSITE" id="PS00600">
    <property type="entry name" value="AA_TRANSFER_CLASS_3"/>
    <property type="match status" value="1"/>
</dbReference>
<dbReference type="PIRSF" id="PIRSF000521">
    <property type="entry name" value="Transaminase_4ab_Lys_Orn"/>
    <property type="match status" value="1"/>
</dbReference>
<dbReference type="InterPro" id="IPR015421">
    <property type="entry name" value="PyrdxlP-dep_Trfase_major"/>
</dbReference>
<evidence type="ECO:0000256" key="3">
    <source>
        <dbReference type="ARBA" id="ARBA00005176"/>
    </source>
</evidence>
<evidence type="ECO:0000256" key="12">
    <source>
        <dbReference type="ARBA" id="ARBA00030857"/>
    </source>
</evidence>
<dbReference type="InterPro" id="IPR050103">
    <property type="entry name" value="Class-III_PLP-dep_AT"/>
</dbReference>
<dbReference type="InterPro" id="IPR015424">
    <property type="entry name" value="PyrdxlP-dep_Trfase"/>
</dbReference>
<dbReference type="InterPro" id="IPR015422">
    <property type="entry name" value="PyrdxlP-dep_Trfase_small"/>
</dbReference>
<comment type="similarity">
    <text evidence="4 16">Belongs to the class-III pyridoxal-phosphate-dependent aminotransferase family.</text>
</comment>
<evidence type="ECO:0000256" key="1">
    <source>
        <dbReference type="ARBA" id="ARBA00001750"/>
    </source>
</evidence>
<dbReference type="OrthoDB" id="9801052at2"/>
<dbReference type="AlphaFoldDB" id="A0A2U1ZRR0"/>
<organism evidence="18 19">
    <name type="scientific">Serinibacter arcticus</name>
    <dbReference type="NCBI Taxonomy" id="1655435"/>
    <lineage>
        <taxon>Bacteria</taxon>
        <taxon>Bacillati</taxon>
        <taxon>Actinomycetota</taxon>
        <taxon>Actinomycetes</taxon>
        <taxon>Micrococcales</taxon>
        <taxon>Beutenbergiaceae</taxon>
        <taxon>Serinibacter</taxon>
    </lineage>
</organism>
<dbReference type="GO" id="GO:0034386">
    <property type="term" value="F:4-aminobutyrate:2-oxoglutarate transaminase activity"/>
    <property type="evidence" value="ECO:0007669"/>
    <property type="project" value="UniProtKB-EC"/>
</dbReference>
<evidence type="ECO:0000256" key="15">
    <source>
        <dbReference type="ARBA" id="ARBA00050054"/>
    </source>
</evidence>
<comment type="cofactor">
    <cofactor evidence="2">
        <name>pyridoxal 5'-phosphate</name>
        <dbReference type="ChEBI" id="CHEBI:597326"/>
    </cofactor>
</comment>
<comment type="caution">
    <text evidence="18">The sequence shown here is derived from an EMBL/GenBank/DDBJ whole genome shotgun (WGS) entry which is preliminary data.</text>
</comment>
<name>A0A2U1ZRR0_9MICO</name>
<keyword evidence="8" id="KW-0808">Transferase</keyword>